<evidence type="ECO:0000256" key="3">
    <source>
        <dbReference type="ARBA" id="ARBA00023295"/>
    </source>
</evidence>
<dbReference type="Pfam" id="PF01476">
    <property type="entry name" value="LysM"/>
    <property type="match status" value="8"/>
</dbReference>
<keyword evidence="2 4" id="KW-0378">Hydrolase</keyword>
<dbReference type="PROSITE" id="PS51782">
    <property type="entry name" value="LYSM"/>
    <property type="match status" value="8"/>
</dbReference>
<protein>
    <recommendedName>
        <fullName evidence="9">LysM peptidoglycan-binding domain-containing protein</fullName>
    </recommendedName>
</protein>
<feature type="domain" description="LysM" evidence="5">
    <location>
        <begin position="288"/>
        <end position="331"/>
    </location>
</feature>
<dbReference type="InterPro" id="IPR017853">
    <property type="entry name" value="GH"/>
</dbReference>
<comment type="similarity">
    <text evidence="1">Belongs to the glycosyl hydrolase 18 family. Chitinase class II subfamily.</text>
</comment>
<dbReference type="InterPro" id="IPR011583">
    <property type="entry name" value="Chitinase_II/V-like_cat"/>
</dbReference>
<reference evidence="7 8" key="1">
    <citation type="submission" date="2016-12" db="EMBL/GenBank/DDBJ databases">
        <title>The whole genome sequencing and assembly of Bacillus cohnii DSM 6307T strain.</title>
        <authorList>
            <person name="Lee Y.-J."/>
            <person name="Yi H."/>
            <person name="Bahn Y.-S."/>
            <person name="Kim J.F."/>
            <person name="Lee D.-W."/>
        </authorList>
    </citation>
    <scope>NUCLEOTIDE SEQUENCE [LARGE SCALE GENOMIC DNA]</scope>
    <source>
        <strain evidence="7 8">DSM 6307</strain>
    </source>
</reference>
<evidence type="ECO:0000256" key="4">
    <source>
        <dbReference type="RuleBase" id="RU000489"/>
    </source>
</evidence>
<proteinExistence type="inferred from homology"/>
<name>A0A223KRA4_9BACI</name>
<dbReference type="PANTHER" id="PTHR33734">
    <property type="entry name" value="LYSM DOMAIN-CONTAINING GPI-ANCHORED PROTEIN 2"/>
    <property type="match status" value="1"/>
</dbReference>
<keyword evidence="3 4" id="KW-0326">Glycosidase</keyword>
<dbReference type="InterPro" id="IPR001223">
    <property type="entry name" value="Glyco_hydro18_cat"/>
</dbReference>
<feature type="domain" description="LysM" evidence="5">
    <location>
        <begin position="356"/>
        <end position="399"/>
    </location>
</feature>
<dbReference type="GO" id="GO:0005975">
    <property type="term" value="P:carbohydrate metabolic process"/>
    <property type="evidence" value="ECO:0007669"/>
    <property type="project" value="InterPro"/>
</dbReference>
<dbReference type="SMART" id="SM00257">
    <property type="entry name" value="LysM"/>
    <property type="match status" value="8"/>
</dbReference>
<dbReference type="Gene3D" id="3.10.350.10">
    <property type="entry name" value="LysM domain"/>
    <property type="match status" value="8"/>
</dbReference>
<feature type="domain" description="LysM" evidence="5">
    <location>
        <begin position="423"/>
        <end position="466"/>
    </location>
</feature>
<dbReference type="SUPFAM" id="SSF54106">
    <property type="entry name" value="LysM domain"/>
    <property type="match status" value="8"/>
</dbReference>
<dbReference type="InterPro" id="IPR018392">
    <property type="entry name" value="LysM"/>
</dbReference>
<dbReference type="Proteomes" id="UP000215224">
    <property type="component" value="Chromosome"/>
</dbReference>
<dbReference type="InterPro" id="IPR041498">
    <property type="entry name" value="Big_6"/>
</dbReference>
<dbReference type="InterPro" id="IPR013783">
    <property type="entry name" value="Ig-like_fold"/>
</dbReference>
<dbReference type="PANTHER" id="PTHR33734:SF22">
    <property type="entry name" value="MEMBRANE-BOUND LYTIC MUREIN TRANSGLYCOSYLASE D"/>
    <property type="match status" value="1"/>
</dbReference>
<dbReference type="RefSeq" id="WP_066410994.1">
    <property type="nucleotide sequence ID" value="NZ_CP018866.1"/>
</dbReference>
<dbReference type="GO" id="GO:0004553">
    <property type="term" value="F:hydrolase activity, hydrolyzing O-glycosyl compounds"/>
    <property type="evidence" value="ECO:0007669"/>
    <property type="project" value="InterPro"/>
</dbReference>
<dbReference type="GO" id="GO:0008932">
    <property type="term" value="F:lytic endotransglycosylase activity"/>
    <property type="evidence" value="ECO:0007669"/>
    <property type="project" value="TreeGrafter"/>
</dbReference>
<gene>
    <name evidence="7" type="ORF">BC6307_11650</name>
</gene>
<evidence type="ECO:0000259" key="5">
    <source>
        <dbReference type="PROSITE" id="PS51782"/>
    </source>
</evidence>
<feature type="domain" description="LysM" evidence="5">
    <location>
        <begin position="215"/>
        <end position="258"/>
    </location>
</feature>
<evidence type="ECO:0000256" key="1">
    <source>
        <dbReference type="ARBA" id="ARBA00009121"/>
    </source>
</evidence>
<dbReference type="SUPFAM" id="SSF51445">
    <property type="entry name" value="(Trans)glycosidases"/>
    <property type="match status" value="1"/>
</dbReference>
<dbReference type="InterPro" id="IPR001579">
    <property type="entry name" value="Glyco_hydro_18_chit_AS"/>
</dbReference>
<feature type="domain" description="GH18" evidence="6">
    <location>
        <begin position="1104"/>
        <end position="1432"/>
    </location>
</feature>
<dbReference type="Gene3D" id="2.60.40.10">
    <property type="entry name" value="Immunoglobulins"/>
    <property type="match status" value="4"/>
</dbReference>
<dbReference type="CDD" id="cd00118">
    <property type="entry name" value="LysM"/>
    <property type="match status" value="8"/>
</dbReference>
<dbReference type="PROSITE" id="PS51910">
    <property type="entry name" value="GH18_2"/>
    <property type="match status" value="1"/>
</dbReference>
<dbReference type="Gene3D" id="3.10.50.10">
    <property type="match status" value="1"/>
</dbReference>
<dbReference type="KEGG" id="bcoh:BC6307_11650"/>
<dbReference type="Pfam" id="PF00704">
    <property type="entry name" value="Glyco_hydro_18"/>
    <property type="match status" value="1"/>
</dbReference>
<dbReference type="PROSITE" id="PS01095">
    <property type="entry name" value="GH18_1"/>
    <property type="match status" value="1"/>
</dbReference>
<feature type="domain" description="LysM" evidence="5">
    <location>
        <begin position="1444"/>
        <end position="1487"/>
    </location>
</feature>
<dbReference type="EMBL" id="CP018866">
    <property type="protein sequence ID" value="AST91884.1"/>
    <property type="molecule type" value="Genomic_DNA"/>
</dbReference>
<dbReference type="InterPro" id="IPR036779">
    <property type="entry name" value="LysM_dom_sf"/>
</dbReference>
<evidence type="ECO:0008006" key="9">
    <source>
        <dbReference type="Google" id="ProtNLM"/>
    </source>
</evidence>
<feature type="domain" description="LysM" evidence="5">
    <location>
        <begin position="103"/>
        <end position="146"/>
    </location>
</feature>
<evidence type="ECO:0000313" key="8">
    <source>
        <dbReference type="Proteomes" id="UP000215224"/>
    </source>
</evidence>
<feature type="domain" description="LysM" evidence="5">
    <location>
        <begin position="149"/>
        <end position="192"/>
    </location>
</feature>
<keyword evidence="8" id="KW-1185">Reference proteome</keyword>
<evidence type="ECO:0000313" key="7">
    <source>
        <dbReference type="EMBL" id="AST91884.1"/>
    </source>
</evidence>
<dbReference type="SMART" id="SM00636">
    <property type="entry name" value="Glyco_18"/>
    <property type="match status" value="1"/>
</dbReference>
<evidence type="ECO:0000256" key="2">
    <source>
        <dbReference type="ARBA" id="ARBA00022801"/>
    </source>
</evidence>
<feature type="domain" description="LysM" evidence="5">
    <location>
        <begin position="1052"/>
        <end position="1095"/>
    </location>
</feature>
<dbReference type="Pfam" id="PF17936">
    <property type="entry name" value="Big_6"/>
    <property type="match status" value="1"/>
</dbReference>
<dbReference type="NCBIfam" id="NF033510">
    <property type="entry name" value="Ca_tandemer"/>
    <property type="match status" value="1"/>
</dbReference>
<dbReference type="GO" id="GO:0008061">
    <property type="term" value="F:chitin binding"/>
    <property type="evidence" value="ECO:0007669"/>
    <property type="project" value="InterPro"/>
</dbReference>
<dbReference type="Gene3D" id="3.20.20.80">
    <property type="entry name" value="Glycosidases"/>
    <property type="match status" value="1"/>
</dbReference>
<dbReference type="STRING" id="1314751.GCA_001591425_00206"/>
<sequence>MTNIERYELRPVGDHFTLIVYIDPSLQEFATELGRKPKRKEQLLDQIQTVVNGRFKSLKITSVKIMVGTMLISTLTLEASPTQASTPASESKEEYNITYDELKGYTVKSGDTLFLIAKQFNIDVEVLRQLNKLTSNTIFVGQTLKLPFFEYTVVPGDSLSVIAKRFNTETSTIRDFNNLQSDLLLVNQSLKIPITLDKVQNEKEVNADSLTNNTTIYTVVSGDSLSVIAKRFNTTVTRLKEVNNLTSDVLFIGQKLVIPGTSPVIQEPNEVPPVVEEKPRGITEENNILYTVISGDSLSVIAKKFNTTVTAIKEQNQLTTDVIRVGQQLTIPLAINIEEPQQSVPIKEEKVEETTVLYTVVSGDSLSVIARKYSTTVNAIKERNNLTNDIIHVGQQLVIPTTNLDTTSPIEEESKPILEETNTNYTVVPGDSLSVIAKRFNTTVNAIKDANQLQSDMIRVGQTLIIPIHMTVEEEVKAPNAPQFTYLDPINGLSVDAYTVTGKSDPGTEIQLTFIDENGRQVSHQMLSNEDGLFNGKINLEPLADGDISLSSFAITNRGVKSETRTTVITKDTFASTPTVQAIPYANNGNQHNFTINGQGEAGSVIYITVTDDNGMKINTETEVKANGEFVTTLDLKELNDSKLLIHVKQRDTVGNLSDSTILEVEKDTVPPFKPTLLTHNYINNQNENAYTLHGKAESNAEINITVTGLDGQQIEASGKGKENGEFNIIIDTTPFEDGPLILEISSNDRAGNYSESSSYELIKNTIKPVLEMSSTPAIFSDNEREYELSGRTTPNANVKLTLSDGKTTIADEGTADSEGNVIFRVDLRSLNDGDISASIQTTDPIGNIGEKKQLFIVKDTIPPQELILTALPFVNQTNQNNYLVNGSSEEEGGNVFIRATNGDQTFEEVAKISNGEFVFRLDFSGFTDGPIDIELTQTDSFGNSGNPETVTIKKVTQYSEPTIVRSGYVMEGSRLLYSMTGTAEPLSSITITIDDNSGKEPLIVTHQVNESGIFNIDMDVSGLQHINGLNISVIQTDRADNKSEIVSSEAITYKVVAGDSLSMIAKRFNTTVEGIRQVNNLKSDTIFVDQILRLPILASESVNLGYVYFGDPKGFTNQVLRTNRSMNTVSPSYFDINPDGTLKLTYQVDQTFISNMQNQGIRVVPFLSNHWDREIGRSMLANREQAAEQIRDAVMRYNLNGINIDIENITHADRANFTEFVKLVREKLPSSKEVSVAVAANPNGWTTGWHGAYDYASLAKHADYLMIMTYDESYQGSNPGPVASYSFVQRSIQYAINQGVPRDKIVIGLAHYGRYWIEGQSQGGNALSNSQINQMINTYDSTVTFDEKTQSAKAIVTIKETDPKTYVLGRALPAGTYTIWFENDESYKAKASLVQKHGIKGLGHWSIGQENTNVWNSYPLWTAASSQQRDNVGDTMPEQPIYQTYTVVSGDSLYKISQQFNTTVNAIKELNGLNSDMIFVGQVIKIP</sequence>
<evidence type="ECO:0000259" key="6">
    <source>
        <dbReference type="PROSITE" id="PS51910"/>
    </source>
</evidence>
<organism evidence="7 8">
    <name type="scientific">Sutcliffiella cohnii</name>
    <dbReference type="NCBI Taxonomy" id="33932"/>
    <lineage>
        <taxon>Bacteria</taxon>
        <taxon>Bacillati</taxon>
        <taxon>Bacillota</taxon>
        <taxon>Bacilli</taxon>
        <taxon>Bacillales</taxon>
        <taxon>Bacillaceae</taxon>
        <taxon>Sutcliffiella</taxon>
    </lineage>
</organism>
<dbReference type="InterPro" id="IPR029070">
    <property type="entry name" value="Chitinase_insertion_sf"/>
</dbReference>
<accession>A0A223KRA4</accession>